<dbReference type="OrthoDB" id="167809at2759"/>
<evidence type="ECO:0000256" key="2">
    <source>
        <dbReference type="ARBA" id="ARBA00022801"/>
    </source>
</evidence>
<name>A0A9N9VP71_9HYPO</name>
<gene>
    <name evidence="4" type="ORF">CRHIZ90672A_00014313</name>
</gene>
<dbReference type="SUPFAM" id="SSF52499">
    <property type="entry name" value="Isochorismatase-like hydrolases"/>
    <property type="match status" value="1"/>
</dbReference>
<dbReference type="InterPro" id="IPR036380">
    <property type="entry name" value="Isochorismatase-like_sf"/>
</dbReference>
<reference evidence="4" key="1">
    <citation type="submission" date="2021-10" db="EMBL/GenBank/DDBJ databases">
        <authorList>
            <person name="Piombo E."/>
        </authorList>
    </citation>
    <scope>NUCLEOTIDE SEQUENCE</scope>
</reference>
<sequence>MHHSHVPTEATDRVAWMRGTHDKIKLNPAQTAHVVVDLQVGFMGEGSLLEVPNARGIVDNVNRVSQALRSAGGTIAYVQYKFDADEPHRWGSHYDRMTPDAVERIRAAFGVGKEQHALWPGLDVQPEDLIVPKTRWSAFIPGTCDLDALLKARGIDTLIVTGTTTNICCESTMRDAMQMGYNVLFVQDGNATRDDAVHNASLLNMLFFGDVVAAEEAIARIEAGLRPENPKNEGSGF</sequence>
<evidence type="ECO:0000313" key="4">
    <source>
        <dbReference type="EMBL" id="CAH0028758.1"/>
    </source>
</evidence>
<evidence type="ECO:0000313" key="5">
    <source>
        <dbReference type="Proteomes" id="UP000696573"/>
    </source>
</evidence>
<accession>A0A9N9VP71</accession>
<organism evidence="4 5">
    <name type="scientific">Clonostachys rhizophaga</name>
    <dbReference type="NCBI Taxonomy" id="160324"/>
    <lineage>
        <taxon>Eukaryota</taxon>
        <taxon>Fungi</taxon>
        <taxon>Dikarya</taxon>
        <taxon>Ascomycota</taxon>
        <taxon>Pezizomycotina</taxon>
        <taxon>Sordariomycetes</taxon>
        <taxon>Hypocreomycetidae</taxon>
        <taxon>Hypocreales</taxon>
        <taxon>Bionectriaceae</taxon>
        <taxon>Clonostachys</taxon>
    </lineage>
</organism>
<proteinExistence type="inferred from homology"/>
<evidence type="ECO:0000259" key="3">
    <source>
        <dbReference type="Pfam" id="PF00857"/>
    </source>
</evidence>
<dbReference type="EMBL" id="CABFNQ020000736">
    <property type="protein sequence ID" value="CAH0028758.1"/>
    <property type="molecule type" value="Genomic_DNA"/>
</dbReference>
<keyword evidence="5" id="KW-1185">Reference proteome</keyword>
<comment type="caution">
    <text evidence="4">The sequence shown here is derived from an EMBL/GenBank/DDBJ whole genome shotgun (WGS) entry which is preliminary data.</text>
</comment>
<feature type="domain" description="Isochorismatase-like" evidence="3">
    <location>
        <begin position="31"/>
        <end position="216"/>
    </location>
</feature>
<protein>
    <recommendedName>
        <fullName evidence="3">Isochorismatase-like domain-containing protein</fullName>
    </recommendedName>
</protein>
<comment type="similarity">
    <text evidence="1">Belongs to the isochorismatase family.</text>
</comment>
<keyword evidence="2" id="KW-0378">Hydrolase</keyword>
<evidence type="ECO:0000256" key="1">
    <source>
        <dbReference type="ARBA" id="ARBA00006336"/>
    </source>
</evidence>
<dbReference type="Gene3D" id="3.40.50.850">
    <property type="entry name" value="Isochorismatase-like"/>
    <property type="match status" value="1"/>
</dbReference>
<dbReference type="CDD" id="cd00431">
    <property type="entry name" value="cysteine_hydrolases"/>
    <property type="match status" value="1"/>
</dbReference>
<dbReference type="Pfam" id="PF00857">
    <property type="entry name" value="Isochorismatase"/>
    <property type="match status" value="1"/>
</dbReference>
<dbReference type="AlphaFoldDB" id="A0A9N9VP71"/>
<dbReference type="PANTHER" id="PTHR43540">
    <property type="entry name" value="PEROXYUREIDOACRYLATE/UREIDOACRYLATE AMIDOHYDROLASE-RELATED"/>
    <property type="match status" value="1"/>
</dbReference>
<dbReference type="InterPro" id="IPR000868">
    <property type="entry name" value="Isochorismatase-like_dom"/>
</dbReference>
<dbReference type="PANTHER" id="PTHR43540:SF6">
    <property type="entry name" value="ISOCHORISMATASE-LIKE DOMAIN-CONTAINING PROTEIN"/>
    <property type="match status" value="1"/>
</dbReference>
<dbReference type="InterPro" id="IPR050272">
    <property type="entry name" value="Isochorismatase-like_hydrls"/>
</dbReference>
<dbReference type="Proteomes" id="UP000696573">
    <property type="component" value="Unassembled WGS sequence"/>
</dbReference>
<dbReference type="GO" id="GO:0016787">
    <property type="term" value="F:hydrolase activity"/>
    <property type="evidence" value="ECO:0007669"/>
    <property type="project" value="UniProtKB-KW"/>
</dbReference>